<keyword evidence="3 6" id="KW-0812">Transmembrane</keyword>
<evidence type="ECO:0000313" key="7">
    <source>
        <dbReference type="EMBL" id="RJT77326.1"/>
    </source>
</evidence>
<evidence type="ECO:0000256" key="2">
    <source>
        <dbReference type="ARBA" id="ARBA00022475"/>
    </source>
</evidence>
<evidence type="ECO:0000313" key="8">
    <source>
        <dbReference type="Proteomes" id="UP000272560"/>
    </source>
</evidence>
<gene>
    <name evidence="7" type="ORF">D6T63_15430</name>
</gene>
<dbReference type="GO" id="GO:0005886">
    <property type="term" value="C:plasma membrane"/>
    <property type="evidence" value="ECO:0007669"/>
    <property type="project" value="UniProtKB-ARBA"/>
</dbReference>
<feature type="transmembrane region" description="Helical" evidence="6">
    <location>
        <begin position="232"/>
        <end position="250"/>
    </location>
</feature>
<evidence type="ECO:0000256" key="1">
    <source>
        <dbReference type="ARBA" id="ARBA00004141"/>
    </source>
</evidence>
<dbReference type="PANTHER" id="PTHR34857:SF2">
    <property type="entry name" value="SLL0384 PROTEIN"/>
    <property type="match status" value="1"/>
</dbReference>
<keyword evidence="8" id="KW-1185">Reference proteome</keyword>
<accession>A0A3A5LZM3</accession>
<keyword evidence="4 6" id="KW-1133">Transmembrane helix</keyword>
<proteinExistence type="predicted"/>
<dbReference type="InterPro" id="IPR003339">
    <property type="entry name" value="ABC/ECF_trnsptr_transmembrane"/>
</dbReference>
<dbReference type="RefSeq" id="WP_120149947.1">
    <property type="nucleotide sequence ID" value="NZ_QZVT01000009.1"/>
</dbReference>
<protein>
    <submittedName>
        <fullName evidence="7">Energy-coupling factor transporter transmembrane protein EcfT</fullName>
    </submittedName>
</protein>
<comment type="caution">
    <text evidence="7">The sequence shown here is derived from an EMBL/GenBank/DDBJ whole genome shotgun (WGS) entry which is preliminary data.</text>
</comment>
<feature type="transmembrane region" description="Helical" evidence="6">
    <location>
        <begin position="31"/>
        <end position="48"/>
    </location>
</feature>
<dbReference type="CDD" id="cd16914">
    <property type="entry name" value="EcfT"/>
    <property type="match status" value="1"/>
</dbReference>
<organism evidence="7 8">
    <name type="scientific">Arthrobacter cheniae</name>
    <dbReference type="NCBI Taxonomy" id="1258888"/>
    <lineage>
        <taxon>Bacteria</taxon>
        <taxon>Bacillati</taxon>
        <taxon>Actinomycetota</taxon>
        <taxon>Actinomycetes</taxon>
        <taxon>Micrococcales</taxon>
        <taxon>Micrococcaceae</taxon>
        <taxon>Arthrobacter</taxon>
    </lineage>
</organism>
<dbReference type="Pfam" id="PF02361">
    <property type="entry name" value="CbiQ"/>
    <property type="match status" value="1"/>
</dbReference>
<sequence>MPRRRIYNPLTELLAAALLVVLVLVVNRWEFSFAVLVLVVLPAVLLSGRIRQISLAILLVAGPLLLSSLLLHGLFYPEGRVILLDFGVARVTQEGLSFAAVMGLRMGVFTGVLLTVAMTLDIPDLLATMTHRRWNRKLVFILGSAVGILPHVALRARQITRAQQARGLVVGREPISRFRALLTVTTPLVIGLLVDASERNHMLQARGFSSSVPRTSYLPDTDTPRQRWARRGMAVAVGAFSVLWLGAGVLP</sequence>
<dbReference type="OrthoDB" id="5431428at2"/>
<dbReference type="AlphaFoldDB" id="A0A3A5LZM3"/>
<feature type="transmembrane region" description="Helical" evidence="6">
    <location>
        <begin position="7"/>
        <end position="25"/>
    </location>
</feature>
<keyword evidence="2" id="KW-1003">Cell membrane</keyword>
<evidence type="ECO:0000256" key="4">
    <source>
        <dbReference type="ARBA" id="ARBA00022989"/>
    </source>
</evidence>
<dbReference type="EMBL" id="QZVT01000009">
    <property type="protein sequence ID" value="RJT77326.1"/>
    <property type="molecule type" value="Genomic_DNA"/>
</dbReference>
<evidence type="ECO:0000256" key="5">
    <source>
        <dbReference type="ARBA" id="ARBA00023136"/>
    </source>
</evidence>
<name>A0A3A5LZM3_9MICC</name>
<feature type="transmembrane region" description="Helical" evidence="6">
    <location>
        <begin position="138"/>
        <end position="156"/>
    </location>
</feature>
<dbReference type="InterPro" id="IPR051611">
    <property type="entry name" value="ECF_transporter_component"/>
</dbReference>
<evidence type="ECO:0000256" key="3">
    <source>
        <dbReference type="ARBA" id="ARBA00022692"/>
    </source>
</evidence>
<reference evidence="7 8" key="1">
    <citation type="submission" date="2018-09" db="EMBL/GenBank/DDBJ databases">
        <title>Novel species of Arthrobacter.</title>
        <authorList>
            <person name="Liu Q."/>
            <person name="Xin Y.-H."/>
        </authorList>
    </citation>
    <scope>NUCLEOTIDE SEQUENCE [LARGE SCALE GENOMIC DNA]</scope>
    <source>
        <strain evidence="7 8">Hz2</strain>
    </source>
</reference>
<dbReference type="Proteomes" id="UP000272560">
    <property type="component" value="Unassembled WGS sequence"/>
</dbReference>
<comment type="subcellular location">
    <subcellularLocation>
        <location evidence="1">Membrane</location>
        <topology evidence="1">Multi-pass membrane protein</topology>
    </subcellularLocation>
</comment>
<dbReference type="PANTHER" id="PTHR34857">
    <property type="entry name" value="SLL0384 PROTEIN"/>
    <property type="match status" value="1"/>
</dbReference>
<feature type="transmembrane region" description="Helical" evidence="6">
    <location>
        <begin position="176"/>
        <end position="194"/>
    </location>
</feature>
<keyword evidence="5 6" id="KW-0472">Membrane</keyword>
<feature type="transmembrane region" description="Helical" evidence="6">
    <location>
        <begin position="55"/>
        <end position="76"/>
    </location>
</feature>
<feature type="transmembrane region" description="Helical" evidence="6">
    <location>
        <begin position="96"/>
        <end position="117"/>
    </location>
</feature>
<evidence type="ECO:0000256" key="6">
    <source>
        <dbReference type="SAM" id="Phobius"/>
    </source>
</evidence>